<evidence type="ECO:0008006" key="2">
    <source>
        <dbReference type="Google" id="ProtNLM"/>
    </source>
</evidence>
<protein>
    <recommendedName>
        <fullName evidence="2">DUF5723 domain-containing protein</fullName>
    </recommendedName>
</protein>
<evidence type="ECO:0000313" key="1">
    <source>
        <dbReference type="EMBL" id="SVE43552.1"/>
    </source>
</evidence>
<feature type="non-terminal residue" evidence="1">
    <location>
        <position position="151"/>
    </location>
</feature>
<proteinExistence type="predicted"/>
<name>A0A383DGD4_9ZZZZ</name>
<reference evidence="1" key="1">
    <citation type="submission" date="2018-05" db="EMBL/GenBank/DDBJ databases">
        <authorList>
            <person name="Lanie J.A."/>
            <person name="Ng W.-L."/>
            <person name="Kazmierczak K.M."/>
            <person name="Andrzejewski T.M."/>
            <person name="Davidsen T.M."/>
            <person name="Wayne K.J."/>
            <person name="Tettelin H."/>
            <person name="Glass J.I."/>
            <person name="Rusch D."/>
            <person name="Podicherti R."/>
            <person name="Tsui H.-C.T."/>
            <person name="Winkler M.E."/>
        </authorList>
    </citation>
    <scope>NUCLEOTIDE SEQUENCE</scope>
</reference>
<gene>
    <name evidence="1" type="ORF">METZ01_LOCUS496406</name>
</gene>
<accession>A0A383DGD4</accession>
<sequence>MLKKILILTLLSSNLFPQENLDARMLGLNGAYTTMARGFKAVGINPANLAIYQGTSLNIIDFSLGLSNNYLSIQNYNALMGSHLRDTTHHNYYSKEKISSQFRGRGLQLNQTLNIPLPVINISTRNMALSSRLRSNISVGLADGVMKFLLS</sequence>
<dbReference type="AlphaFoldDB" id="A0A383DGD4"/>
<dbReference type="EMBL" id="UINC01217102">
    <property type="protein sequence ID" value="SVE43552.1"/>
    <property type="molecule type" value="Genomic_DNA"/>
</dbReference>
<organism evidence="1">
    <name type="scientific">marine metagenome</name>
    <dbReference type="NCBI Taxonomy" id="408172"/>
    <lineage>
        <taxon>unclassified sequences</taxon>
        <taxon>metagenomes</taxon>
        <taxon>ecological metagenomes</taxon>
    </lineage>
</organism>